<comment type="caution">
    <text evidence="2">The sequence shown here is derived from an EMBL/GenBank/DDBJ whole genome shotgun (WGS) entry which is preliminary data.</text>
</comment>
<dbReference type="Pfam" id="PF00583">
    <property type="entry name" value="Acetyltransf_1"/>
    <property type="match status" value="1"/>
</dbReference>
<reference evidence="2 3" key="1">
    <citation type="journal article" date="2019" name="Int. J. Syst. Evol. Microbiol.">
        <title>The Global Catalogue of Microorganisms (GCM) 10K type strain sequencing project: providing services to taxonomists for standard genome sequencing and annotation.</title>
        <authorList>
            <consortium name="The Broad Institute Genomics Platform"/>
            <consortium name="The Broad Institute Genome Sequencing Center for Infectious Disease"/>
            <person name="Wu L."/>
            <person name="Ma J."/>
        </authorList>
    </citation>
    <scope>NUCLEOTIDE SEQUENCE [LARGE SCALE GENOMIC DNA]</scope>
    <source>
        <strain evidence="2 3">JCM 16013</strain>
    </source>
</reference>
<evidence type="ECO:0000259" key="1">
    <source>
        <dbReference type="PROSITE" id="PS51186"/>
    </source>
</evidence>
<dbReference type="CDD" id="cd04301">
    <property type="entry name" value="NAT_SF"/>
    <property type="match status" value="1"/>
</dbReference>
<organism evidence="2 3">
    <name type="scientific">Catenulispora subtropica</name>
    <dbReference type="NCBI Taxonomy" id="450798"/>
    <lineage>
        <taxon>Bacteria</taxon>
        <taxon>Bacillati</taxon>
        <taxon>Actinomycetota</taxon>
        <taxon>Actinomycetes</taxon>
        <taxon>Catenulisporales</taxon>
        <taxon>Catenulisporaceae</taxon>
        <taxon>Catenulispora</taxon>
    </lineage>
</organism>
<dbReference type="PROSITE" id="PS51186">
    <property type="entry name" value="GNAT"/>
    <property type="match status" value="1"/>
</dbReference>
<evidence type="ECO:0000313" key="3">
    <source>
        <dbReference type="Proteomes" id="UP001499854"/>
    </source>
</evidence>
<protein>
    <submittedName>
        <fullName evidence="2">GNAT family N-acetyltransferase</fullName>
    </submittedName>
</protein>
<evidence type="ECO:0000313" key="2">
    <source>
        <dbReference type="EMBL" id="GAA1962011.1"/>
    </source>
</evidence>
<dbReference type="Proteomes" id="UP001499854">
    <property type="component" value="Unassembled WGS sequence"/>
</dbReference>
<accession>A0ABN2R1R7</accession>
<feature type="domain" description="N-acetyltransferase" evidence="1">
    <location>
        <begin position="1"/>
        <end position="168"/>
    </location>
</feature>
<dbReference type="EMBL" id="BAAAQM010000007">
    <property type="protein sequence ID" value="GAA1962011.1"/>
    <property type="molecule type" value="Genomic_DNA"/>
</dbReference>
<dbReference type="InterPro" id="IPR000182">
    <property type="entry name" value="GNAT_dom"/>
</dbReference>
<dbReference type="SUPFAM" id="SSF55729">
    <property type="entry name" value="Acyl-CoA N-acyltransferases (Nat)"/>
    <property type="match status" value="1"/>
</dbReference>
<sequence>MRIRSGGRDDVPLLMAFGDEAVAWMNSRGNTQQWGTEPWTGNAKREEGFLARADTGGMRILEDEDGTPLGAMVITEQRQEYVPAVDERELYVNFLISSRRHSGRGVGRALIERAKQEAAERGIDLIRVDCWAGEEGNLVKVYESYGFTRVQEFKVGEWPGMLLAMRLSESPVGERASGERPAGG</sequence>
<name>A0ABN2R1R7_9ACTN</name>
<dbReference type="Gene3D" id="3.40.630.30">
    <property type="match status" value="1"/>
</dbReference>
<dbReference type="RefSeq" id="WP_344656524.1">
    <property type="nucleotide sequence ID" value="NZ_BAAAQM010000007.1"/>
</dbReference>
<dbReference type="InterPro" id="IPR016181">
    <property type="entry name" value="Acyl_CoA_acyltransferase"/>
</dbReference>
<gene>
    <name evidence="2" type="ORF">GCM10009838_18500</name>
</gene>
<keyword evidence="3" id="KW-1185">Reference proteome</keyword>
<proteinExistence type="predicted"/>